<evidence type="ECO:0000313" key="3">
    <source>
        <dbReference type="Proteomes" id="UP000661112"/>
    </source>
</evidence>
<evidence type="ECO:0000313" key="2">
    <source>
        <dbReference type="EMBL" id="MBD2500993.1"/>
    </source>
</evidence>
<proteinExistence type="predicted"/>
<accession>A0ABR8D5G2</accession>
<feature type="domain" description="HNH endonuclease 5" evidence="1">
    <location>
        <begin position="4"/>
        <end position="55"/>
    </location>
</feature>
<reference evidence="2 3" key="1">
    <citation type="journal article" date="2020" name="ISME J.">
        <title>Comparative genomics reveals insights into cyanobacterial evolution and habitat adaptation.</title>
        <authorList>
            <person name="Chen M.Y."/>
            <person name="Teng W.K."/>
            <person name="Zhao L."/>
            <person name="Hu C.X."/>
            <person name="Zhou Y.K."/>
            <person name="Han B.P."/>
            <person name="Song L.R."/>
            <person name="Shu W.S."/>
        </authorList>
    </citation>
    <scope>NUCLEOTIDE SEQUENCE [LARGE SCALE GENOMIC DNA]</scope>
    <source>
        <strain evidence="2 3">FACHB-119</strain>
    </source>
</reference>
<sequence>MFNCYVCGCNITKNNTYKEHIILNSLGGKLISPSIICNSCAPKFDPIDTALSSQFNLYGLMLNIERDRGKNPPIKVKVTGTDNQISLDAGGKPVLISPIIQEKSDGNISITVRDKKGLRKILNGLQRKFSFTEDIESIINRANKSEEYLGKPVDINVEIGGEELFRAICKMIVSFYMQNGGSRQEILHLLPYILHGTNEAFVSYYYPDKEINTKSKISQILHRLFIKAVANEKVMYGYVELFSTFKFLILMSDNYTGKDFQHSYEFDVLNRNKVESSININLPKDIVIETVKNQKINLNNFHDAIQKLWLFIVEKQSNDCLNDIIQNSMKTAFEGVTEGEVVNNEDFYLLIETLSENLAKFLSSRNQGLEDYPDKNID</sequence>
<dbReference type="InterPro" id="IPR029471">
    <property type="entry name" value="HNH_5"/>
</dbReference>
<evidence type="ECO:0000259" key="1">
    <source>
        <dbReference type="Pfam" id="PF14279"/>
    </source>
</evidence>
<dbReference type="Pfam" id="PF14279">
    <property type="entry name" value="HNH_5"/>
    <property type="match status" value="1"/>
</dbReference>
<dbReference type="RefSeq" id="WP_190470902.1">
    <property type="nucleotide sequence ID" value="NZ_JACJSG010000011.1"/>
</dbReference>
<dbReference type="EMBL" id="JACJSG010000011">
    <property type="protein sequence ID" value="MBD2500993.1"/>
    <property type="molecule type" value="Genomic_DNA"/>
</dbReference>
<gene>
    <name evidence="2" type="ORF">H6G83_10305</name>
</gene>
<name>A0ABR8D5G2_9NOST</name>
<keyword evidence="3" id="KW-1185">Reference proteome</keyword>
<organism evidence="2 3">
    <name type="scientific">Anabaena azotica FACHB-119</name>
    <dbReference type="NCBI Taxonomy" id="947527"/>
    <lineage>
        <taxon>Bacteria</taxon>
        <taxon>Bacillati</taxon>
        <taxon>Cyanobacteriota</taxon>
        <taxon>Cyanophyceae</taxon>
        <taxon>Nostocales</taxon>
        <taxon>Nostocaceae</taxon>
        <taxon>Anabaena</taxon>
        <taxon>Anabaena azotica</taxon>
    </lineage>
</organism>
<protein>
    <recommendedName>
        <fullName evidence="1">HNH endonuclease 5 domain-containing protein</fullName>
    </recommendedName>
</protein>
<dbReference type="Proteomes" id="UP000661112">
    <property type="component" value="Unassembled WGS sequence"/>
</dbReference>
<comment type="caution">
    <text evidence="2">The sequence shown here is derived from an EMBL/GenBank/DDBJ whole genome shotgun (WGS) entry which is preliminary data.</text>
</comment>